<dbReference type="FunFam" id="3.40.50.2000:FF:000020">
    <property type="entry name" value="Glycosyltransferase"/>
    <property type="match status" value="1"/>
</dbReference>
<keyword evidence="3" id="KW-0808">Transferase</keyword>
<keyword evidence="5" id="KW-1185">Reference proteome</keyword>
<organism evidence="4 5">
    <name type="scientific">Salvia divinorum</name>
    <name type="common">Maria pastora</name>
    <name type="synonym">Diviner's sage</name>
    <dbReference type="NCBI Taxonomy" id="28513"/>
    <lineage>
        <taxon>Eukaryota</taxon>
        <taxon>Viridiplantae</taxon>
        <taxon>Streptophyta</taxon>
        <taxon>Embryophyta</taxon>
        <taxon>Tracheophyta</taxon>
        <taxon>Spermatophyta</taxon>
        <taxon>Magnoliopsida</taxon>
        <taxon>eudicotyledons</taxon>
        <taxon>Gunneridae</taxon>
        <taxon>Pentapetalae</taxon>
        <taxon>asterids</taxon>
        <taxon>lamiids</taxon>
        <taxon>Lamiales</taxon>
        <taxon>Lamiaceae</taxon>
        <taxon>Nepetoideae</taxon>
        <taxon>Mentheae</taxon>
        <taxon>Salviinae</taxon>
        <taxon>Salvia</taxon>
        <taxon>Salvia subgen. Calosphace</taxon>
    </lineage>
</organism>
<dbReference type="InterPro" id="IPR050481">
    <property type="entry name" value="UDP-glycosyltransf_plant"/>
</dbReference>
<comment type="similarity">
    <text evidence="1">Belongs to the UDP-glycosyltransferase family.</text>
</comment>
<evidence type="ECO:0000256" key="2">
    <source>
        <dbReference type="ARBA" id="ARBA00022676"/>
    </source>
</evidence>
<comment type="caution">
    <text evidence="4">The sequence shown here is derived from an EMBL/GenBank/DDBJ whole genome shotgun (WGS) entry which is preliminary data.</text>
</comment>
<dbReference type="CDD" id="cd03784">
    <property type="entry name" value="GT1_Gtf-like"/>
    <property type="match status" value="1"/>
</dbReference>
<dbReference type="InterPro" id="IPR002213">
    <property type="entry name" value="UDP_glucos_trans"/>
</dbReference>
<evidence type="ECO:0000256" key="3">
    <source>
        <dbReference type="ARBA" id="ARBA00022679"/>
    </source>
</evidence>
<dbReference type="Proteomes" id="UP001567538">
    <property type="component" value="Unassembled WGS sequence"/>
</dbReference>
<accession>A0ABD1FKB7</accession>
<dbReference type="SUPFAM" id="SSF53756">
    <property type="entry name" value="UDP-Glycosyltransferase/glycogen phosphorylase"/>
    <property type="match status" value="1"/>
</dbReference>
<dbReference type="Pfam" id="PF00201">
    <property type="entry name" value="UDPGT"/>
    <property type="match status" value="1"/>
</dbReference>
<evidence type="ECO:0000313" key="4">
    <source>
        <dbReference type="EMBL" id="KAL1532281.1"/>
    </source>
</evidence>
<reference evidence="4 5" key="1">
    <citation type="submission" date="2024-06" db="EMBL/GenBank/DDBJ databases">
        <title>A chromosome level genome sequence of Diviner's sage (Salvia divinorum).</title>
        <authorList>
            <person name="Ford S.A."/>
            <person name="Ro D.-K."/>
            <person name="Ness R.W."/>
            <person name="Phillips M.A."/>
        </authorList>
    </citation>
    <scope>NUCLEOTIDE SEQUENCE [LARGE SCALE GENOMIC DNA]</scope>
    <source>
        <strain evidence="4">SAF-2024a</strain>
        <tissue evidence="4">Leaf</tissue>
    </source>
</reference>
<sequence>MEKTIILYATAEHLNPMVALATFISKHYPTLPITIISTADSSAAASTPPSVTYRRLPDLEPPPDPIKNHVEAFFETPRLHNPNLRAALEEISEKSRIAALVLDFFCNAACHVAAGLGIPTYFYVTTGSPGVAVFLNFPTWSETVDGDIGDMNEYLHFPGNPSIHSSDMPEIMWFRRSNVYKHVLETAKNMRKSCGILTNGFDGIEIRPKQAIENGLCVPGGVTPPLYLVGPQIPKLSAAGDHDCLRWLDAQPSKTVVFLCFGRRGLHSAEQLRETAVALERSGHRFLWSVRHPPGKSGGNLNVEEILPEGFLERTRERGFVVRSWAPQAEVLGHEAVAGFVTHCGRSSVMEAVASGVAMIAWPLYAEQRMNKVFLVEEMKAALPLDAAEGGFVTADELERRVRELMDSNTGREIRRRVAEMKASAAAALGENGSSVLALHKFINDCCSRAGG</sequence>
<dbReference type="Gene3D" id="3.40.50.2000">
    <property type="entry name" value="Glycogen Phosphorylase B"/>
    <property type="match status" value="2"/>
</dbReference>
<gene>
    <name evidence="4" type="ORF">AAHA92_32310</name>
</gene>
<dbReference type="PANTHER" id="PTHR48048:SF70">
    <property type="entry name" value="ISOFLAVONE 7-O-GLUCOSYLTRANSFERASE"/>
    <property type="match status" value="1"/>
</dbReference>
<proteinExistence type="inferred from homology"/>
<protein>
    <submittedName>
        <fullName evidence="4">Baicalein 7-O-glucuronosyltransferase-like</fullName>
    </submittedName>
</protein>
<name>A0ABD1FKB7_SALDI</name>
<keyword evidence="2" id="KW-0328">Glycosyltransferase</keyword>
<evidence type="ECO:0000256" key="1">
    <source>
        <dbReference type="ARBA" id="ARBA00009995"/>
    </source>
</evidence>
<dbReference type="GO" id="GO:0035251">
    <property type="term" value="F:UDP-glucosyltransferase activity"/>
    <property type="evidence" value="ECO:0007669"/>
    <property type="project" value="UniProtKB-ARBA"/>
</dbReference>
<dbReference type="PANTHER" id="PTHR48048">
    <property type="entry name" value="GLYCOSYLTRANSFERASE"/>
    <property type="match status" value="1"/>
</dbReference>
<evidence type="ECO:0000313" key="5">
    <source>
        <dbReference type="Proteomes" id="UP001567538"/>
    </source>
</evidence>
<dbReference type="EMBL" id="JBEAFC010000014">
    <property type="protein sequence ID" value="KAL1532281.1"/>
    <property type="molecule type" value="Genomic_DNA"/>
</dbReference>
<dbReference type="AlphaFoldDB" id="A0ABD1FKB7"/>